<dbReference type="PANTHER" id="PTHR28019">
    <property type="entry name" value="CELL MEMBRANE PROTEIN YLR413W-RELATED"/>
    <property type="match status" value="1"/>
</dbReference>
<proteinExistence type="predicted"/>
<sequence>MSRCLHIFPVILSLGACILSALSLFAGFQKGFMEDYAIARINTSQLGQNMIDLTSNENTTKTARNSILDTVTDKWKEITDEVTGTVEDGLNTVTGDVVDGLAEAIGISEWYSLHVLNFCEGFFTPNASNPSAGFNITSCTSPAPGQRFELSNILNAELEVGPFNITLVDFDWPDDIQTGIEILNQVLLVLFILYALGSGLSGISLLLCLVAFCVAGSRGVAAINMVLSTLALLSIVIGSVISTIGAFKGVQTVNDLGGDVGVSAMVGMKFIILTWVPAGLKLLTTIYWTMKFCSLRREKKKREWRKWKEWQELEEQERKSEN</sequence>
<gene>
    <name evidence="2" type="ORF">G7Z17_g7641</name>
</gene>
<keyword evidence="1" id="KW-0472">Membrane</keyword>
<dbReference type="Proteomes" id="UP000722485">
    <property type="component" value="Unassembled WGS sequence"/>
</dbReference>
<dbReference type="PROSITE" id="PS51257">
    <property type="entry name" value="PROKAR_LIPOPROTEIN"/>
    <property type="match status" value="1"/>
</dbReference>
<dbReference type="InterPro" id="IPR052413">
    <property type="entry name" value="SUR7_domain"/>
</dbReference>
<protein>
    <recommendedName>
        <fullName evidence="4">SUR7 protein</fullName>
    </recommendedName>
</protein>
<name>A0A9P5H2M0_9HYPO</name>
<dbReference type="AlphaFoldDB" id="A0A9P5H2M0"/>
<keyword evidence="1" id="KW-1133">Transmembrane helix</keyword>
<comment type="caution">
    <text evidence="2">The sequence shown here is derived from an EMBL/GenBank/DDBJ whole genome shotgun (WGS) entry which is preliminary data.</text>
</comment>
<feature type="transmembrane region" description="Helical" evidence="1">
    <location>
        <begin position="7"/>
        <end position="28"/>
    </location>
</feature>
<dbReference type="GO" id="GO:0051285">
    <property type="term" value="C:cell cortex of cell tip"/>
    <property type="evidence" value="ECO:0007669"/>
    <property type="project" value="TreeGrafter"/>
</dbReference>
<dbReference type="InterPro" id="IPR009571">
    <property type="entry name" value="SUR7/Rim9-like_fungi"/>
</dbReference>
<dbReference type="Pfam" id="PF06687">
    <property type="entry name" value="SUR7"/>
    <property type="match status" value="1"/>
</dbReference>
<feature type="transmembrane region" description="Helical" evidence="1">
    <location>
        <begin position="186"/>
        <end position="214"/>
    </location>
</feature>
<evidence type="ECO:0000313" key="2">
    <source>
        <dbReference type="EMBL" id="KAF7547555.1"/>
    </source>
</evidence>
<evidence type="ECO:0008006" key="4">
    <source>
        <dbReference type="Google" id="ProtNLM"/>
    </source>
</evidence>
<dbReference type="EMBL" id="JAANBB010000175">
    <property type="protein sequence ID" value="KAF7547555.1"/>
    <property type="molecule type" value="Genomic_DNA"/>
</dbReference>
<dbReference type="PANTHER" id="PTHR28019:SF7">
    <property type="entry name" value="SUR7 PROTEIN"/>
    <property type="match status" value="1"/>
</dbReference>
<dbReference type="OrthoDB" id="4159154at2759"/>
<dbReference type="GO" id="GO:0031505">
    <property type="term" value="P:fungal-type cell wall organization"/>
    <property type="evidence" value="ECO:0007669"/>
    <property type="project" value="TreeGrafter"/>
</dbReference>
<dbReference type="GO" id="GO:0005886">
    <property type="term" value="C:plasma membrane"/>
    <property type="evidence" value="ECO:0007669"/>
    <property type="project" value="InterPro"/>
</dbReference>
<organism evidence="2 3">
    <name type="scientific">Cylindrodendrum hubeiense</name>
    <dbReference type="NCBI Taxonomy" id="595255"/>
    <lineage>
        <taxon>Eukaryota</taxon>
        <taxon>Fungi</taxon>
        <taxon>Dikarya</taxon>
        <taxon>Ascomycota</taxon>
        <taxon>Pezizomycotina</taxon>
        <taxon>Sordariomycetes</taxon>
        <taxon>Hypocreomycetidae</taxon>
        <taxon>Hypocreales</taxon>
        <taxon>Nectriaceae</taxon>
        <taxon>Cylindrodendrum</taxon>
    </lineage>
</organism>
<keyword evidence="3" id="KW-1185">Reference proteome</keyword>
<evidence type="ECO:0000256" key="1">
    <source>
        <dbReference type="SAM" id="Phobius"/>
    </source>
</evidence>
<accession>A0A9P5H2M0</accession>
<evidence type="ECO:0000313" key="3">
    <source>
        <dbReference type="Proteomes" id="UP000722485"/>
    </source>
</evidence>
<keyword evidence="1" id="KW-0812">Transmembrane</keyword>
<reference evidence="2" key="1">
    <citation type="submission" date="2020-03" db="EMBL/GenBank/DDBJ databases">
        <title>Draft Genome Sequence of Cylindrodendrum hubeiense.</title>
        <authorList>
            <person name="Buettner E."/>
            <person name="Kellner H."/>
        </authorList>
    </citation>
    <scope>NUCLEOTIDE SEQUENCE</scope>
    <source>
        <strain evidence="2">IHI 201604</strain>
    </source>
</reference>
<feature type="transmembrane region" description="Helical" evidence="1">
    <location>
        <begin position="226"/>
        <end position="247"/>
    </location>
</feature>
<feature type="transmembrane region" description="Helical" evidence="1">
    <location>
        <begin position="267"/>
        <end position="290"/>
    </location>
</feature>